<dbReference type="SUPFAM" id="SSF56519">
    <property type="entry name" value="Penicillin binding protein dimerisation domain"/>
    <property type="match status" value="1"/>
</dbReference>
<dbReference type="InterPro" id="IPR005311">
    <property type="entry name" value="PBP_dimer"/>
</dbReference>
<evidence type="ECO:0000256" key="3">
    <source>
        <dbReference type="ARBA" id="ARBA00023136"/>
    </source>
</evidence>
<comment type="subcellular location">
    <subcellularLocation>
        <location evidence="1">Membrane</location>
    </subcellularLocation>
</comment>
<keyword evidence="4" id="KW-1133">Transmembrane helix</keyword>
<proteinExistence type="inferred from homology"/>
<dbReference type="InterPro" id="IPR001460">
    <property type="entry name" value="PCN-bd_Tpept"/>
</dbReference>
<dbReference type="EMBL" id="JACOOX010000004">
    <property type="protein sequence ID" value="MBC5662885.1"/>
    <property type="molecule type" value="Genomic_DNA"/>
</dbReference>
<dbReference type="PANTHER" id="PTHR30627:SF1">
    <property type="entry name" value="PEPTIDOGLYCAN D,D-TRANSPEPTIDASE FTSI"/>
    <property type="match status" value="1"/>
</dbReference>
<evidence type="ECO:0000313" key="7">
    <source>
        <dbReference type="EMBL" id="MBC5662885.1"/>
    </source>
</evidence>
<dbReference type="GO" id="GO:0005886">
    <property type="term" value="C:plasma membrane"/>
    <property type="evidence" value="ECO:0007669"/>
    <property type="project" value="TreeGrafter"/>
</dbReference>
<dbReference type="Gene3D" id="3.40.710.10">
    <property type="entry name" value="DD-peptidase/beta-lactamase superfamily"/>
    <property type="match status" value="1"/>
</dbReference>
<name>A0A8I0APR7_9FIRM</name>
<dbReference type="InterPro" id="IPR036138">
    <property type="entry name" value="PBP_dimer_sf"/>
</dbReference>
<keyword evidence="4" id="KW-0812">Transmembrane</keyword>
<reference evidence="7 8" key="1">
    <citation type="submission" date="2020-08" db="EMBL/GenBank/DDBJ databases">
        <title>Genome public.</title>
        <authorList>
            <person name="Liu C."/>
            <person name="Sun Q."/>
        </authorList>
    </citation>
    <scope>NUCLEOTIDE SEQUENCE [LARGE SCALE GENOMIC DNA]</scope>
    <source>
        <strain evidence="7 8">NSJ-10</strain>
    </source>
</reference>
<comment type="similarity">
    <text evidence="2">Belongs to the transpeptidase family.</text>
</comment>
<evidence type="ECO:0000256" key="1">
    <source>
        <dbReference type="ARBA" id="ARBA00004370"/>
    </source>
</evidence>
<dbReference type="GO" id="GO:0071555">
    <property type="term" value="P:cell wall organization"/>
    <property type="evidence" value="ECO:0007669"/>
    <property type="project" value="TreeGrafter"/>
</dbReference>
<dbReference type="Gene3D" id="3.90.1310.10">
    <property type="entry name" value="Penicillin-binding protein 2a (Domain 2)"/>
    <property type="match status" value="1"/>
</dbReference>
<gene>
    <name evidence="7" type="ORF">H8S09_08265</name>
</gene>
<keyword evidence="7" id="KW-0808">Transferase</keyword>
<dbReference type="GO" id="GO:0016740">
    <property type="term" value="F:transferase activity"/>
    <property type="evidence" value="ECO:0007669"/>
    <property type="project" value="UniProtKB-KW"/>
</dbReference>
<dbReference type="Proteomes" id="UP000615234">
    <property type="component" value="Unassembled WGS sequence"/>
</dbReference>
<evidence type="ECO:0000256" key="2">
    <source>
        <dbReference type="ARBA" id="ARBA00007171"/>
    </source>
</evidence>
<dbReference type="GO" id="GO:0008658">
    <property type="term" value="F:penicillin binding"/>
    <property type="evidence" value="ECO:0007669"/>
    <property type="project" value="InterPro"/>
</dbReference>
<comment type="caution">
    <text evidence="7">The sequence shown here is derived from an EMBL/GenBank/DDBJ whole genome shotgun (WGS) entry which is preliminary data.</text>
</comment>
<evidence type="ECO:0000259" key="6">
    <source>
        <dbReference type="Pfam" id="PF03717"/>
    </source>
</evidence>
<evidence type="ECO:0000313" key="8">
    <source>
        <dbReference type="Proteomes" id="UP000615234"/>
    </source>
</evidence>
<feature type="domain" description="Penicillin-binding protein transpeptidase" evidence="5">
    <location>
        <begin position="243"/>
        <end position="563"/>
    </location>
</feature>
<accession>A0A8I0APR7</accession>
<dbReference type="Pfam" id="PF03717">
    <property type="entry name" value="PBP_dimer"/>
    <property type="match status" value="1"/>
</dbReference>
<dbReference type="SUPFAM" id="SSF56601">
    <property type="entry name" value="beta-lactamase/transpeptidase-like"/>
    <property type="match status" value="1"/>
</dbReference>
<dbReference type="Pfam" id="PF00905">
    <property type="entry name" value="Transpeptidase"/>
    <property type="match status" value="1"/>
</dbReference>
<sequence length="576" mass="63247">MKLYSYNRRKIYFTCIAIVMTAVFLMGRLAYLMVAKADYYNRAATGLHERERSIKAPRGRIYDRNGNILADNKAVCSVSVIHSQIEDEEAVIQVLNEYLDKGESEIRKKVTKVSSRELIATNVAKETGDQIRELNVAGIKVDEDYKRYYPYGSLASKVLGFTGADNQGIVGLEVWYNEILAGEDGSIHTVTDAKGIELPNVKETRVSPVPGDDLVLSLDLTIQKYATQAALSVMEEKQAKRVAMIIMNPQNGEIYAMVDVPEYDLNQPFQLNTDLAGYESMTDGEKMDALNNMWRNFTVSDTYEPGSTFKIVTATAALEAGTVSLSDTFYCPGYKIVEDRRIRCHKTTGHGSEDFRHALMNSCNPAFMTIGERTGATNLYQTYQKLGLFQKTGIDLPGEANSIMHKLSDIGPVELATMSFGQSFQISPIQFVTAAATVINGGNKITPHIGMKVVDAESQVMTELQYPVTQGAVGSETSATMRDLLESVVAEGGGSKAQIKGYRIGGKTATSEKYPRGTGKYISSFLGFAPANDPQVMAFVMIDEPTGVYYGGTIAAPVIQEVFSNILPYLGIPKEE</sequence>
<evidence type="ECO:0000256" key="4">
    <source>
        <dbReference type="SAM" id="Phobius"/>
    </source>
</evidence>
<protein>
    <submittedName>
        <fullName evidence="7">Peptidoglycan glycosyltransferase</fullName>
    </submittedName>
</protein>
<dbReference type="InterPro" id="IPR050515">
    <property type="entry name" value="Beta-lactam/transpept"/>
</dbReference>
<evidence type="ECO:0000259" key="5">
    <source>
        <dbReference type="Pfam" id="PF00905"/>
    </source>
</evidence>
<feature type="domain" description="Penicillin-binding protein dimerisation" evidence="6">
    <location>
        <begin position="54"/>
        <end position="200"/>
    </location>
</feature>
<keyword evidence="8" id="KW-1185">Reference proteome</keyword>
<feature type="transmembrane region" description="Helical" evidence="4">
    <location>
        <begin position="12"/>
        <end position="34"/>
    </location>
</feature>
<dbReference type="PANTHER" id="PTHR30627">
    <property type="entry name" value="PEPTIDOGLYCAN D,D-TRANSPEPTIDASE"/>
    <property type="match status" value="1"/>
</dbReference>
<organism evidence="7 8">
    <name type="scientific">Coprococcus hominis</name>
    <name type="common">ex Liu et al. 2022</name>
    <dbReference type="NCBI Taxonomy" id="2763039"/>
    <lineage>
        <taxon>Bacteria</taxon>
        <taxon>Bacillati</taxon>
        <taxon>Bacillota</taxon>
        <taxon>Clostridia</taxon>
        <taxon>Lachnospirales</taxon>
        <taxon>Lachnospiraceae</taxon>
        <taxon>Coprococcus</taxon>
    </lineage>
</organism>
<keyword evidence="3 4" id="KW-0472">Membrane</keyword>
<dbReference type="AlphaFoldDB" id="A0A8I0APR7"/>
<dbReference type="RefSeq" id="WP_186847655.1">
    <property type="nucleotide sequence ID" value="NZ_JACOOX010000004.1"/>
</dbReference>
<dbReference type="InterPro" id="IPR012338">
    <property type="entry name" value="Beta-lactam/transpept-like"/>
</dbReference>